<dbReference type="EMBL" id="BAAAZH010000001">
    <property type="protein sequence ID" value="GAA4107792.1"/>
    <property type="molecule type" value="Genomic_DNA"/>
</dbReference>
<evidence type="ECO:0000259" key="5">
    <source>
        <dbReference type="PROSITE" id="PS51755"/>
    </source>
</evidence>
<dbReference type="Gene3D" id="6.10.250.690">
    <property type="match status" value="1"/>
</dbReference>
<feature type="domain" description="Response regulatory" evidence="4">
    <location>
        <begin position="3"/>
        <end position="118"/>
    </location>
</feature>
<dbReference type="PROSITE" id="PS51755">
    <property type="entry name" value="OMPR_PHOB"/>
    <property type="match status" value="1"/>
</dbReference>
<name>A0ABP7XA39_9ACTN</name>
<feature type="domain" description="OmpR/PhoB-type" evidence="5">
    <location>
        <begin position="123"/>
        <end position="221"/>
    </location>
</feature>
<dbReference type="SMART" id="SM00862">
    <property type="entry name" value="Trans_reg_C"/>
    <property type="match status" value="1"/>
</dbReference>
<dbReference type="InterPro" id="IPR036388">
    <property type="entry name" value="WH-like_DNA-bd_sf"/>
</dbReference>
<keyword evidence="2" id="KW-0597">Phosphoprotein</keyword>
<evidence type="ECO:0000256" key="2">
    <source>
        <dbReference type="PROSITE-ProRule" id="PRU00169"/>
    </source>
</evidence>
<dbReference type="SUPFAM" id="SSF46894">
    <property type="entry name" value="C-terminal effector domain of the bipartite response regulators"/>
    <property type="match status" value="1"/>
</dbReference>
<evidence type="ECO:0000313" key="7">
    <source>
        <dbReference type="Proteomes" id="UP001501495"/>
    </source>
</evidence>
<dbReference type="InterPro" id="IPR001789">
    <property type="entry name" value="Sig_transdc_resp-reg_receiver"/>
</dbReference>
<organism evidence="6 7">
    <name type="scientific">Nocardioides fonticola</name>
    <dbReference type="NCBI Taxonomy" id="450363"/>
    <lineage>
        <taxon>Bacteria</taxon>
        <taxon>Bacillati</taxon>
        <taxon>Actinomycetota</taxon>
        <taxon>Actinomycetes</taxon>
        <taxon>Propionibacteriales</taxon>
        <taxon>Nocardioidaceae</taxon>
        <taxon>Nocardioides</taxon>
    </lineage>
</organism>
<dbReference type="CDD" id="cd00383">
    <property type="entry name" value="trans_reg_C"/>
    <property type="match status" value="1"/>
</dbReference>
<dbReference type="PROSITE" id="PS50110">
    <property type="entry name" value="RESPONSE_REGULATORY"/>
    <property type="match status" value="1"/>
</dbReference>
<evidence type="ECO:0000313" key="6">
    <source>
        <dbReference type="EMBL" id="GAA4107792.1"/>
    </source>
</evidence>
<sequence>MAVIGICEDDPRIRSVLAEALTLAGHDYRMAHDAREALALFGPGVALDALILDIGLPDADGRDLCQALRGNGQPAPVLFLTALDALHDRLAGFSAGADDYLVKPFAIKELLARLEVLVRRARHEAPTIGDVVLDPSRHALLRGGREVSLSPTEFRLLAALVSRDGDVVRRATLIAAAWPDGAMVSDNTLDSYVRRVRVKLEEVGSSAVIRTARGIGYRYLADGGE</sequence>
<protein>
    <submittedName>
        <fullName evidence="6">Response regulator transcription factor</fullName>
    </submittedName>
</protein>
<evidence type="ECO:0000259" key="4">
    <source>
        <dbReference type="PROSITE" id="PS50110"/>
    </source>
</evidence>
<dbReference type="InterPro" id="IPR011006">
    <property type="entry name" value="CheY-like_superfamily"/>
</dbReference>
<keyword evidence="1 3" id="KW-0238">DNA-binding</keyword>
<keyword evidence="7" id="KW-1185">Reference proteome</keyword>
<dbReference type="InterPro" id="IPR001867">
    <property type="entry name" value="OmpR/PhoB-type_DNA-bd"/>
</dbReference>
<dbReference type="InterPro" id="IPR016032">
    <property type="entry name" value="Sig_transdc_resp-reg_C-effctor"/>
</dbReference>
<feature type="modified residue" description="4-aspartylphosphate" evidence="2">
    <location>
        <position position="53"/>
    </location>
</feature>
<dbReference type="PANTHER" id="PTHR48111:SF37">
    <property type="entry name" value="RESPONSE REGULATOR PROTEIN CARR"/>
    <property type="match status" value="1"/>
</dbReference>
<dbReference type="RefSeq" id="WP_344731216.1">
    <property type="nucleotide sequence ID" value="NZ_BAAAZH010000001.1"/>
</dbReference>
<accession>A0ABP7XA39</accession>
<dbReference type="Proteomes" id="UP001501495">
    <property type="component" value="Unassembled WGS sequence"/>
</dbReference>
<gene>
    <name evidence="6" type="ORF">GCM10022215_01010</name>
</gene>
<dbReference type="InterPro" id="IPR039420">
    <property type="entry name" value="WalR-like"/>
</dbReference>
<comment type="caution">
    <text evidence="6">The sequence shown here is derived from an EMBL/GenBank/DDBJ whole genome shotgun (WGS) entry which is preliminary data.</text>
</comment>
<dbReference type="Pfam" id="PF00486">
    <property type="entry name" value="Trans_reg_C"/>
    <property type="match status" value="1"/>
</dbReference>
<reference evidence="7" key="1">
    <citation type="journal article" date="2019" name="Int. J. Syst. Evol. Microbiol.">
        <title>The Global Catalogue of Microorganisms (GCM) 10K type strain sequencing project: providing services to taxonomists for standard genome sequencing and annotation.</title>
        <authorList>
            <consortium name="The Broad Institute Genomics Platform"/>
            <consortium name="The Broad Institute Genome Sequencing Center for Infectious Disease"/>
            <person name="Wu L."/>
            <person name="Ma J."/>
        </authorList>
    </citation>
    <scope>NUCLEOTIDE SEQUENCE [LARGE SCALE GENOMIC DNA]</scope>
    <source>
        <strain evidence="7">JCM 16703</strain>
    </source>
</reference>
<dbReference type="SUPFAM" id="SSF52172">
    <property type="entry name" value="CheY-like"/>
    <property type="match status" value="1"/>
</dbReference>
<dbReference type="PANTHER" id="PTHR48111">
    <property type="entry name" value="REGULATOR OF RPOS"/>
    <property type="match status" value="1"/>
</dbReference>
<dbReference type="SMART" id="SM00448">
    <property type="entry name" value="REC"/>
    <property type="match status" value="1"/>
</dbReference>
<evidence type="ECO:0000256" key="1">
    <source>
        <dbReference type="ARBA" id="ARBA00023125"/>
    </source>
</evidence>
<dbReference type="Gene3D" id="3.40.50.2300">
    <property type="match status" value="1"/>
</dbReference>
<evidence type="ECO:0000256" key="3">
    <source>
        <dbReference type="PROSITE-ProRule" id="PRU01091"/>
    </source>
</evidence>
<feature type="DNA-binding region" description="OmpR/PhoB-type" evidence="3">
    <location>
        <begin position="123"/>
        <end position="221"/>
    </location>
</feature>
<dbReference type="Pfam" id="PF00072">
    <property type="entry name" value="Response_reg"/>
    <property type="match status" value="1"/>
</dbReference>
<dbReference type="Gene3D" id="1.10.10.10">
    <property type="entry name" value="Winged helix-like DNA-binding domain superfamily/Winged helix DNA-binding domain"/>
    <property type="match status" value="1"/>
</dbReference>
<proteinExistence type="predicted"/>